<keyword evidence="2" id="KW-0342">GTP-binding</keyword>
<evidence type="ECO:0000313" key="6">
    <source>
        <dbReference type="EMBL" id="KAL2066683.1"/>
    </source>
</evidence>
<dbReference type="Proteomes" id="UP001595075">
    <property type="component" value="Unassembled WGS sequence"/>
</dbReference>
<dbReference type="CDD" id="cd08771">
    <property type="entry name" value="DLP_1"/>
    <property type="match status" value="1"/>
</dbReference>
<evidence type="ECO:0000313" key="7">
    <source>
        <dbReference type="Proteomes" id="UP001595075"/>
    </source>
</evidence>
<dbReference type="PROSITE" id="PS51718">
    <property type="entry name" value="G_DYNAMIN_2"/>
    <property type="match status" value="1"/>
</dbReference>
<dbReference type="EMBL" id="JAZHXI010000011">
    <property type="protein sequence ID" value="KAL2066683.1"/>
    <property type="molecule type" value="Genomic_DNA"/>
</dbReference>
<feature type="domain" description="GED" evidence="4">
    <location>
        <begin position="656"/>
        <end position="749"/>
    </location>
</feature>
<dbReference type="Gene3D" id="1.20.120.1240">
    <property type="entry name" value="Dynamin, middle domain"/>
    <property type="match status" value="1"/>
</dbReference>
<evidence type="ECO:0000256" key="1">
    <source>
        <dbReference type="ARBA" id="ARBA00022741"/>
    </source>
</evidence>
<evidence type="ECO:0000259" key="5">
    <source>
        <dbReference type="PROSITE" id="PS51718"/>
    </source>
</evidence>
<protein>
    <submittedName>
        <fullName evidence="6">Uncharacterized protein</fullName>
    </submittedName>
</protein>
<dbReference type="PRINTS" id="PR00195">
    <property type="entry name" value="DYNAMIN"/>
</dbReference>
<proteinExistence type="predicted"/>
<dbReference type="PANTHER" id="PTHR11566">
    <property type="entry name" value="DYNAMIN"/>
    <property type="match status" value="1"/>
</dbReference>
<dbReference type="Pfam" id="PF01031">
    <property type="entry name" value="Dynamin_M"/>
    <property type="match status" value="1"/>
</dbReference>
<sequence>MASSSSESHTNHADVFESSISSGSSPTPPEDHVNTNGTDSQTNTEVNGNPPITLLEEDPFSSESSKVLFDGMDELRRCGASVDLDLPQLVIVGQQSAGKSSLLRSLTDIPFPVGDTLCTRFVTRIISRRSAPGSTDEVKISIEPGDSELSADREPFNPHVPSITAEVFRKVFEQAGEHMGLASKDGPLKKRKNFSSDVLRIELHGPNRSHFGILDVPGIFHALTDTVTEEDMRKVNDMVISHMKMPENVIICVAPATDNLANQQIFTMAKKHAEKSRIIGVITKCDRAEHPKTIVQIVRENKEIALQNGWFVVRNLPQDSKLDQETEEATMFRREPWIEIPVKQRGTAELKKFLANTLSSRIRKAFPDVQKKLKVRLTDEHSRLAGLGEERPSADRRREYLLKILGRYQELARDSLMAPERLPSDTMKLRGMTQSAMQGFADRMESDGHFHNFVNIDDEVDIEKAPLYREIRNQIYVNRGEELAGMTNPAVMKPLFAKQISKWEDLGQKYLEEVIGMSRKVSLQILDYVSSEMSIPEHTKTALRNAILEFEVSSRQVASRGIEEYCHKNSTSIMVTTNKLFEQKVKQAQTSRFMKAVIRYRTVNPPENFLPALLDGDNPKLAAKFREVCPAWVIIDIPSMEKLFEEIHPRATRNTEDEIHDMLKAYYEIALEAFKEHVISQIVEMFLQNPKGPVLGLSDKYVLGLDEEQIDILGGEDDIVVAQRSTSKADIRRLEEAMRIAEETWRRSMLVER</sequence>
<evidence type="ECO:0000256" key="3">
    <source>
        <dbReference type="SAM" id="MobiDB-lite"/>
    </source>
</evidence>
<feature type="region of interest" description="Disordered" evidence="3">
    <location>
        <begin position="1"/>
        <end position="60"/>
    </location>
</feature>
<keyword evidence="7" id="KW-1185">Reference proteome</keyword>
<feature type="domain" description="Dynamin-type G" evidence="5">
    <location>
        <begin position="83"/>
        <end position="367"/>
    </location>
</feature>
<dbReference type="Pfam" id="PF00350">
    <property type="entry name" value="Dynamin_N"/>
    <property type="match status" value="1"/>
</dbReference>
<dbReference type="Gene3D" id="3.40.50.300">
    <property type="entry name" value="P-loop containing nucleotide triphosphate hydrolases"/>
    <property type="match status" value="1"/>
</dbReference>
<dbReference type="PROSITE" id="PS51388">
    <property type="entry name" value="GED"/>
    <property type="match status" value="1"/>
</dbReference>
<feature type="compositionally biased region" description="Polar residues" evidence="3">
    <location>
        <begin position="34"/>
        <end position="47"/>
    </location>
</feature>
<reference evidence="6 7" key="1">
    <citation type="journal article" date="2024" name="Commun. Biol.">
        <title>Comparative genomic analysis of thermophilic fungi reveals convergent evolutionary adaptations and gene losses.</title>
        <authorList>
            <person name="Steindorff A.S."/>
            <person name="Aguilar-Pontes M.V."/>
            <person name="Robinson A.J."/>
            <person name="Andreopoulos B."/>
            <person name="LaButti K."/>
            <person name="Kuo A."/>
            <person name="Mondo S."/>
            <person name="Riley R."/>
            <person name="Otillar R."/>
            <person name="Haridas S."/>
            <person name="Lipzen A."/>
            <person name="Grimwood J."/>
            <person name="Schmutz J."/>
            <person name="Clum A."/>
            <person name="Reid I.D."/>
            <person name="Moisan M.C."/>
            <person name="Butler G."/>
            <person name="Nguyen T.T.M."/>
            <person name="Dewar K."/>
            <person name="Conant G."/>
            <person name="Drula E."/>
            <person name="Henrissat B."/>
            <person name="Hansel C."/>
            <person name="Singer S."/>
            <person name="Hutchinson M.I."/>
            <person name="de Vries R.P."/>
            <person name="Natvig D.O."/>
            <person name="Powell A.J."/>
            <person name="Tsang A."/>
            <person name="Grigoriev I.V."/>
        </authorList>
    </citation>
    <scope>NUCLEOTIDE SEQUENCE [LARGE SCALE GENOMIC DNA]</scope>
    <source>
        <strain evidence="6 7">CBS 494.80</strain>
    </source>
</reference>
<dbReference type="InterPro" id="IPR001401">
    <property type="entry name" value="Dynamin_GTPase"/>
</dbReference>
<dbReference type="PANTHER" id="PTHR11566:SF21">
    <property type="entry name" value="DYNAMIN RELATED PROTEIN 1, ISOFORM A"/>
    <property type="match status" value="1"/>
</dbReference>
<evidence type="ECO:0000256" key="2">
    <source>
        <dbReference type="ARBA" id="ARBA00023134"/>
    </source>
</evidence>
<accession>A0ABR4CC16</accession>
<dbReference type="InterPro" id="IPR045063">
    <property type="entry name" value="Dynamin_N"/>
</dbReference>
<keyword evidence="1" id="KW-0547">Nucleotide-binding</keyword>
<dbReference type="InterPro" id="IPR022812">
    <property type="entry name" value="Dynamin"/>
</dbReference>
<organism evidence="6 7">
    <name type="scientific">Oculimacula yallundae</name>
    <dbReference type="NCBI Taxonomy" id="86028"/>
    <lineage>
        <taxon>Eukaryota</taxon>
        <taxon>Fungi</taxon>
        <taxon>Dikarya</taxon>
        <taxon>Ascomycota</taxon>
        <taxon>Pezizomycotina</taxon>
        <taxon>Leotiomycetes</taxon>
        <taxon>Helotiales</taxon>
        <taxon>Ploettnerulaceae</taxon>
        <taxon>Oculimacula</taxon>
    </lineage>
</organism>
<evidence type="ECO:0000259" key="4">
    <source>
        <dbReference type="PROSITE" id="PS51388"/>
    </source>
</evidence>
<dbReference type="InterPro" id="IPR000375">
    <property type="entry name" value="Dynamin_stalk"/>
</dbReference>
<gene>
    <name evidence="6" type="ORF">VTL71DRAFT_2755</name>
</gene>
<dbReference type="SUPFAM" id="SSF52540">
    <property type="entry name" value="P-loop containing nucleoside triphosphate hydrolases"/>
    <property type="match status" value="1"/>
</dbReference>
<dbReference type="InterPro" id="IPR027417">
    <property type="entry name" value="P-loop_NTPase"/>
</dbReference>
<dbReference type="InterPro" id="IPR020850">
    <property type="entry name" value="GED_dom"/>
</dbReference>
<name>A0ABR4CC16_9HELO</name>
<dbReference type="SMART" id="SM00053">
    <property type="entry name" value="DYNc"/>
    <property type="match status" value="1"/>
</dbReference>
<dbReference type="InterPro" id="IPR030381">
    <property type="entry name" value="G_DYNAMIN_dom"/>
</dbReference>
<comment type="caution">
    <text evidence="6">The sequence shown here is derived from an EMBL/GenBank/DDBJ whole genome shotgun (WGS) entry which is preliminary data.</text>
</comment>